<sequence>FIIQTLQKLILKTKHNGLSTLKTTYQK</sequence>
<accession>A0A022QMY4</accession>
<feature type="non-terminal residue" evidence="1">
    <location>
        <position position="1"/>
    </location>
</feature>
<evidence type="ECO:0000313" key="2">
    <source>
        <dbReference type="Proteomes" id="UP000030748"/>
    </source>
</evidence>
<organism evidence="1 2">
    <name type="scientific">Erythranthe guttata</name>
    <name type="common">Yellow monkey flower</name>
    <name type="synonym">Mimulus guttatus</name>
    <dbReference type="NCBI Taxonomy" id="4155"/>
    <lineage>
        <taxon>Eukaryota</taxon>
        <taxon>Viridiplantae</taxon>
        <taxon>Streptophyta</taxon>
        <taxon>Embryophyta</taxon>
        <taxon>Tracheophyta</taxon>
        <taxon>Spermatophyta</taxon>
        <taxon>Magnoliopsida</taxon>
        <taxon>eudicotyledons</taxon>
        <taxon>Gunneridae</taxon>
        <taxon>Pentapetalae</taxon>
        <taxon>asterids</taxon>
        <taxon>lamiids</taxon>
        <taxon>Lamiales</taxon>
        <taxon>Phrymaceae</taxon>
        <taxon>Erythranthe</taxon>
    </lineage>
</organism>
<proteinExistence type="predicted"/>
<evidence type="ECO:0000313" key="1">
    <source>
        <dbReference type="EMBL" id="EYU28638.1"/>
    </source>
</evidence>
<dbReference type="AlphaFoldDB" id="A0A022QMY4"/>
<gene>
    <name evidence="1" type="ORF">MIMGU_mgv1a0204512mg</name>
</gene>
<name>A0A022QMY4_ERYGU</name>
<reference evidence="1 2" key="1">
    <citation type="journal article" date="2013" name="Proc. Natl. Acad. Sci. U.S.A.">
        <title>Fine-scale variation in meiotic recombination in Mimulus inferred from population shotgun sequencing.</title>
        <authorList>
            <person name="Hellsten U."/>
            <person name="Wright K.M."/>
            <person name="Jenkins J."/>
            <person name="Shu S."/>
            <person name="Yuan Y."/>
            <person name="Wessler S.R."/>
            <person name="Schmutz J."/>
            <person name="Willis J.H."/>
            <person name="Rokhsar D.S."/>
        </authorList>
    </citation>
    <scope>NUCLEOTIDE SEQUENCE [LARGE SCALE GENOMIC DNA]</scope>
    <source>
        <strain evidence="2">cv. DUN x IM62</strain>
    </source>
</reference>
<dbReference type="Proteomes" id="UP000030748">
    <property type="component" value="Unassembled WGS sequence"/>
</dbReference>
<dbReference type="EMBL" id="KI631316">
    <property type="protein sequence ID" value="EYU28638.1"/>
    <property type="molecule type" value="Genomic_DNA"/>
</dbReference>
<protein>
    <submittedName>
        <fullName evidence="1">Uncharacterized protein</fullName>
    </submittedName>
</protein>
<keyword evidence="2" id="KW-1185">Reference proteome</keyword>